<keyword evidence="1" id="KW-0479">Metal-binding</keyword>
<reference evidence="3 4" key="1">
    <citation type="submission" date="2024-04" db="EMBL/GenBank/DDBJ databases">
        <title>Novel species of the genus Ideonella isolated from streams.</title>
        <authorList>
            <person name="Lu H."/>
        </authorList>
    </citation>
    <scope>NUCLEOTIDE SEQUENCE [LARGE SCALE GENOMIC DNA]</scope>
    <source>
        <strain evidence="3 4">DXS22W</strain>
    </source>
</reference>
<evidence type="ECO:0000313" key="4">
    <source>
        <dbReference type="Proteomes" id="UP001365405"/>
    </source>
</evidence>
<dbReference type="Pfam" id="PF00903">
    <property type="entry name" value="Glyoxalase"/>
    <property type="match status" value="1"/>
</dbReference>
<dbReference type="Gene3D" id="3.10.180.10">
    <property type="entry name" value="2,3-Dihydroxybiphenyl 1,2-Dioxygenase, domain 1"/>
    <property type="match status" value="1"/>
</dbReference>
<dbReference type="Proteomes" id="UP001365405">
    <property type="component" value="Unassembled WGS sequence"/>
</dbReference>
<dbReference type="InterPro" id="IPR029068">
    <property type="entry name" value="Glyas_Bleomycin-R_OHBP_Dase"/>
</dbReference>
<protein>
    <submittedName>
        <fullName evidence="3">VOC family protein</fullName>
    </submittedName>
</protein>
<dbReference type="InterPro" id="IPR004360">
    <property type="entry name" value="Glyas_Fos-R_dOase_dom"/>
</dbReference>
<accession>A0ABU9CM40</accession>
<evidence type="ECO:0000259" key="2">
    <source>
        <dbReference type="PROSITE" id="PS51819"/>
    </source>
</evidence>
<sequence length="148" mass="16602">MPEVIGIDHIYLTVSDLARSEAFYTQVLEKTLGYRSNRFTLGGDAHVQFYNRLHGIVLRPARVATPHEPYAPGLHHLCLRVDSAADVAEVARALQAAGIAASDAHTHSEYAPDYVATFFTDPDGLRLEVTNYRQERRDRHDRWSELGG</sequence>
<dbReference type="PROSITE" id="PS51819">
    <property type="entry name" value="VOC"/>
    <property type="match status" value="1"/>
</dbReference>
<name>A0ABU9CM40_9BURK</name>
<dbReference type="SUPFAM" id="SSF54593">
    <property type="entry name" value="Glyoxalase/Bleomycin resistance protein/Dihydroxybiphenyl dioxygenase"/>
    <property type="match status" value="1"/>
</dbReference>
<evidence type="ECO:0000256" key="1">
    <source>
        <dbReference type="ARBA" id="ARBA00022723"/>
    </source>
</evidence>
<dbReference type="RefSeq" id="WP_341411334.1">
    <property type="nucleotide sequence ID" value="NZ_JBBUTH010000008.1"/>
</dbReference>
<dbReference type="PANTHER" id="PTHR36113">
    <property type="entry name" value="LYASE, PUTATIVE-RELATED-RELATED"/>
    <property type="match status" value="1"/>
</dbReference>
<dbReference type="EMBL" id="JBBUTH010000008">
    <property type="protein sequence ID" value="MEK8051632.1"/>
    <property type="molecule type" value="Genomic_DNA"/>
</dbReference>
<dbReference type="InterPro" id="IPR051332">
    <property type="entry name" value="Fosfomycin_Res_Enzymes"/>
</dbReference>
<dbReference type="InterPro" id="IPR037523">
    <property type="entry name" value="VOC_core"/>
</dbReference>
<organism evidence="3 4">
    <name type="scientific">Pseudaquabacterium inlustre</name>
    <dbReference type="NCBI Taxonomy" id="2984192"/>
    <lineage>
        <taxon>Bacteria</taxon>
        <taxon>Pseudomonadati</taxon>
        <taxon>Pseudomonadota</taxon>
        <taxon>Betaproteobacteria</taxon>
        <taxon>Burkholderiales</taxon>
        <taxon>Sphaerotilaceae</taxon>
        <taxon>Pseudaquabacterium</taxon>
    </lineage>
</organism>
<feature type="domain" description="VOC" evidence="2">
    <location>
        <begin position="6"/>
        <end position="132"/>
    </location>
</feature>
<evidence type="ECO:0000313" key="3">
    <source>
        <dbReference type="EMBL" id="MEK8051632.1"/>
    </source>
</evidence>
<keyword evidence="4" id="KW-1185">Reference proteome</keyword>
<gene>
    <name evidence="3" type="ORF">AACH10_15385</name>
</gene>
<comment type="caution">
    <text evidence="3">The sequence shown here is derived from an EMBL/GenBank/DDBJ whole genome shotgun (WGS) entry which is preliminary data.</text>
</comment>
<proteinExistence type="predicted"/>
<dbReference type="PANTHER" id="PTHR36113:SF6">
    <property type="entry name" value="FOSFOMYCIN RESISTANCE PROTEIN FOSX"/>
    <property type="match status" value="1"/>
</dbReference>